<dbReference type="InterPro" id="IPR045339">
    <property type="entry name" value="DUF6534"/>
</dbReference>
<dbReference type="PANTHER" id="PTHR40465">
    <property type="entry name" value="CHROMOSOME 1, WHOLE GENOME SHOTGUN SEQUENCE"/>
    <property type="match status" value="1"/>
</dbReference>
<dbReference type="GeneID" id="59346766"/>
<dbReference type="EMBL" id="JACAZF010000006">
    <property type="protein sequence ID" value="KAF7301894.1"/>
    <property type="molecule type" value="Genomic_DNA"/>
</dbReference>
<name>A0A8H6SM74_9AGAR</name>
<sequence>MSDALPPPTGPTFDVRLIYGPLLVGIFFNLILYGVTVTQQLNYLQSSRRDAGWLRAFVWTIFIILTANTGFDMWIMYEPLILHYGAMPGKLPTAFVTQPLSVVLVGFPVQVFFIWRIWTLGQVKIIPLIISLFALVSLAGGIWTTVMVPIVAEFRNIPQLYRSAEVWLIASAVTDLAIAVSLAAVLRSKKTGIGATDGIVDKIIRMTVQTGLITALCSVLDVICFLTLQGETVNFIWNIPLPKLYAICLLSTLNARETFRSAFSDARGAISTSAELRPKQNVFSKPQFMDYKGTGSLAEDDRNMGPSELGIRMTKVVERV</sequence>
<dbReference type="Proteomes" id="UP000636479">
    <property type="component" value="Unassembled WGS sequence"/>
</dbReference>
<dbReference type="AlphaFoldDB" id="A0A8H6SM74"/>
<feature type="domain" description="DUF6534" evidence="2">
    <location>
        <begin position="171"/>
        <end position="257"/>
    </location>
</feature>
<feature type="transmembrane region" description="Helical" evidence="1">
    <location>
        <begin position="166"/>
        <end position="186"/>
    </location>
</feature>
<keyword evidence="4" id="KW-1185">Reference proteome</keyword>
<keyword evidence="1" id="KW-0472">Membrane</keyword>
<evidence type="ECO:0000313" key="4">
    <source>
        <dbReference type="Proteomes" id="UP000636479"/>
    </source>
</evidence>
<keyword evidence="1" id="KW-0812">Transmembrane</keyword>
<organism evidence="3 4">
    <name type="scientific">Mycena indigotica</name>
    <dbReference type="NCBI Taxonomy" id="2126181"/>
    <lineage>
        <taxon>Eukaryota</taxon>
        <taxon>Fungi</taxon>
        <taxon>Dikarya</taxon>
        <taxon>Basidiomycota</taxon>
        <taxon>Agaricomycotina</taxon>
        <taxon>Agaricomycetes</taxon>
        <taxon>Agaricomycetidae</taxon>
        <taxon>Agaricales</taxon>
        <taxon>Marasmiineae</taxon>
        <taxon>Mycenaceae</taxon>
        <taxon>Mycena</taxon>
    </lineage>
</organism>
<evidence type="ECO:0000259" key="2">
    <source>
        <dbReference type="Pfam" id="PF20152"/>
    </source>
</evidence>
<evidence type="ECO:0000313" key="3">
    <source>
        <dbReference type="EMBL" id="KAF7301894.1"/>
    </source>
</evidence>
<dbReference type="Pfam" id="PF20152">
    <property type="entry name" value="DUF6534"/>
    <property type="match status" value="1"/>
</dbReference>
<protein>
    <recommendedName>
        <fullName evidence="2">DUF6534 domain-containing protein</fullName>
    </recommendedName>
</protein>
<comment type="caution">
    <text evidence="3">The sequence shown here is derived from an EMBL/GenBank/DDBJ whole genome shotgun (WGS) entry which is preliminary data.</text>
</comment>
<feature type="transmembrane region" description="Helical" evidence="1">
    <location>
        <begin position="97"/>
        <end position="118"/>
    </location>
</feature>
<dbReference type="OrthoDB" id="3265526at2759"/>
<reference evidence="3" key="1">
    <citation type="submission" date="2020-05" db="EMBL/GenBank/DDBJ databases">
        <title>Mycena genomes resolve the evolution of fungal bioluminescence.</title>
        <authorList>
            <person name="Tsai I.J."/>
        </authorList>
    </citation>
    <scope>NUCLEOTIDE SEQUENCE</scope>
    <source>
        <strain evidence="3">171206Taipei</strain>
    </source>
</reference>
<accession>A0A8H6SM74</accession>
<proteinExistence type="predicted"/>
<keyword evidence="1" id="KW-1133">Transmembrane helix</keyword>
<feature type="transmembrane region" description="Helical" evidence="1">
    <location>
        <begin position="17"/>
        <end position="35"/>
    </location>
</feature>
<gene>
    <name evidence="3" type="ORF">MIND_00755400</name>
</gene>
<dbReference type="PANTHER" id="PTHR40465:SF1">
    <property type="entry name" value="DUF6534 DOMAIN-CONTAINING PROTEIN"/>
    <property type="match status" value="1"/>
</dbReference>
<feature type="transmembrane region" description="Helical" evidence="1">
    <location>
        <begin position="125"/>
        <end position="146"/>
    </location>
</feature>
<evidence type="ECO:0000256" key="1">
    <source>
        <dbReference type="SAM" id="Phobius"/>
    </source>
</evidence>
<feature type="transmembrane region" description="Helical" evidence="1">
    <location>
        <begin position="56"/>
        <end position="77"/>
    </location>
</feature>
<dbReference type="RefSeq" id="XP_037219894.1">
    <property type="nucleotide sequence ID" value="XM_037364250.1"/>
</dbReference>